<organism evidence="1 2">
    <name type="scientific">Catenovulum maritimum</name>
    <dbReference type="NCBI Taxonomy" id="1513271"/>
    <lineage>
        <taxon>Bacteria</taxon>
        <taxon>Pseudomonadati</taxon>
        <taxon>Pseudomonadota</taxon>
        <taxon>Gammaproteobacteria</taxon>
        <taxon>Alteromonadales</taxon>
        <taxon>Alteromonadaceae</taxon>
        <taxon>Catenovulum</taxon>
    </lineage>
</organism>
<proteinExistence type="predicted"/>
<comment type="caution">
    <text evidence="1">The sequence shown here is derived from an EMBL/GenBank/DDBJ whole genome shotgun (WGS) entry which is preliminary data.</text>
</comment>
<dbReference type="Proteomes" id="UP000037600">
    <property type="component" value="Unassembled WGS sequence"/>
</dbReference>
<dbReference type="Pfam" id="PF15892">
    <property type="entry name" value="BNR_4"/>
    <property type="match status" value="1"/>
</dbReference>
<protein>
    <submittedName>
        <fullName evidence="1">Uncharacterized protein</fullName>
    </submittedName>
</protein>
<gene>
    <name evidence="1" type="ORF">XM47_00185</name>
</gene>
<accession>A0A0J8H231</accession>
<sequence length="492" mass="55648">MGCTTTETKAAHKSGIYLEQEVKITNAALFFDGKKMGNVRKSLRLKNDAIGKYDYQYGSAIVPHGDAIKTYKHFVFMTWYRGGKYDRHMMLSRLNLKTGVLKHIEFPHQHTGLVGRWWIGETHNTIAVGISPKDESIHLVFDLHAYSRHSDTGGNGSFAKDYFRYAYSLDGAAAVADNDFNLSLFVKDTSAHSEGPNDYNHLSLTGAEDHDAHSKLTYPKFFLNEHGDLFFYIRQGTSHDGKGIFTYYKGQGLWHDFKSINKLNVKENGREFNWSNYGNMKFANGKLGFAFQRRLNNKTDKYQYQNGVYFMYSGDPLGQSDWHNYKGEPIELPLIAAAPAFVTEPGDLVETTRKNSVVITGGFDWTITERGDTHIISRVRDTENKVDISLHHYKPAGQNEFITTSNFVGANNIYTANGNIYIIGLENGQPYVEQAAGGSNEFKRVYQGEKQAADFNKGIVHIADEKLYYYLLAEGQGDKRTTYLQVINLLGK</sequence>
<dbReference type="EMBL" id="LAZL01000001">
    <property type="protein sequence ID" value="KMT67098.1"/>
    <property type="molecule type" value="Genomic_DNA"/>
</dbReference>
<evidence type="ECO:0000313" key="2">
    <source>
        <dbReference type="Proteomes" id="UP000037600"/>
    </source>
</evidence>
<name>A0A0J8H231_9ALTE</name>
<keyword evidence="2" id="KW-1185">Reference proteome</keyword>
<reference evidence="1 2" key="1">
    <citation type="submission" date="2015-04" db="EMBL/GenBank/DDBJ databases">
        <title>Draft Genome Sequence of the Novel Agar-Digesting Marine Bacterium Q1.</title>
        <authorList>
            <person name="Li Y."/>
            <person name="Li D."/>
            <person name="Chen G."/>
            <person name="Du Z."/>
        </authorList>
    </citation>
    <scope>NUCLEOTIDE SEQUENCE [LARGE SCALE GENOMIC DNA]</scope>
    <source>
        <strain evidence="1 2">Q1</strain>
    </source>
</reference>
<dbReference type="AlphaFoldDB" id="A0A0J8H231"/>
<evidence type="ECO:0000313" key="1">
    <source>
        <dbReference type="EMBL" id="KMT67098.1"/>
    </source>
</evidence>